<proteinExistence type="predicted"/>
<dbReference type="eggNOG" id="COG3536">
    <property type="taxonomic scope" value="Bacteria"/>
</dbReference>
<reference evidence="1" key="1">
    <citation type="submission" date="2012-04" db="EMBL/GenBank/DDBJ databases">
        <title>Finished genome of Dactylococcopsis salina PCC 8305.</title>
        <authorList>
            <consortium name="US DOE Joint Genome Institute"/>
            <person name="Gugger M."/>
            <person name="Coursin T."/>
            <person name="Rippka R."/>
            <person name="Tandeau De Marsac N."/>
            <person name="Huntemann M."/>
            <person name="Wei C.-L."/>
            <person name="Han J."/>
            <person name="Detter J.C."/>
            <person name="Han C."/>
            <person name="Tapia R."/>
            <person name="Daligault H."/>
            <person name="Chen A."/>
            <person name="Krypides N."/>
            <person name="Mavromatis K."/>
            <person name="Markowitz V."/>
            <person name="Szeto E."/>
            <person name="Ivanova N."/>
            <person name="Ovchinnikova G."/>
            <person name="Pagani I."/>
            <person name="Pati A."/>
            <person name="Goodwin L."/>
            <person name="Peters L."/>
            <person name="Pitluck S."/>
            <person name="Woyke T."/>
            <person name="Kerfeld C."/>
        </authorList>
    </citation>
    <scope>NUCLEOTIDE SEQUENCE [LARGE SCALE GENOMIC DNA]</scope>
    <source>
        <strain evidence="1">PCC 8305</strain>
    </source>
</reference>
<dbReference type="Pfam" id="PF10742">
    <property type="entry name" value="DUF2555"/>
    <property type="match status" value="1"/>
</dbReference>
<evidence type="ECO:0000313" key="1">
    <source>
        <dbReference type="EMBL" id="AFZ49733.1"/>
    </source>
</evidence>
<dbReference type="OrthoDB" id="488396at2"/>
<dbReference type="AlphaFoldDB" id="K9YUG9"/>
<dbReference type="Proteomes" id="UP000010482">
    <property type="component" value="Chromosome"/>
</dbReference>
<gene>
    <name evidence="1" type="ORF">Dacsa_1012</name>
</gene>
<dbReference type="RefSeq" id="WP_015228743.1">
    <property type="nucleotide sequence ID" value="NC_019780.1"/>
</dbReference>
<keyword evidence="2" id="KW-1185">Reference proteome</keyword>
<sequence length="70" mass="8237">MDAVSLSPKEIKELTPEAIDQLAERLEKDDYNSPFEALQDWHLLRAISFHNWELVEPYQYLLDVEAFDEA</sequence>
<dbReference type="PATRIC" id="fig|13035.3.peg.1138"/>
<dbReference type="EMBL" id="CP003944">
    <property type="protein sequence ID" value="AFZ49733.1"/>
    <property type="molecule type" value="Genomic_DNA"/>
</dbReference>
<dbReference type="KEGG" id="dsl:Dacsa_1012"/>
<dbReference type="InterPro" id="IPR019678">
    <property type="entry name" value="DUF2555"/>
</dbReference>
<dbReference type="STRING" id="13035.Dacsa_1012"/>
<accession>K9YUG9</accession>
<organism evidence="1 2">
    <name type="scientific">Dactylococcopsis salina (strain PCC 8305)</name>
    <name type="common">Myxobactron salinum</name>
    <dbReference type="NCBI Taxonomy" id="13035"/>
    <lineage>
        <taxon>Bacteria</taxon>
        <taxon>Bacillati</taxon>
        <taxon>Cyanobacteriota</taxon>
        <taxon>Cyanophyceae</taxon>
        <taxon>Nodosilineales</taxon>
        <taxon>Cymatolegaceae</taxon>
        <taxon>Dactylococcopsis</taxon>
    </lineage>
</organism>
<evidence type="ECO:0008006" key="3">
    <source>
        <dbReference type="Google" id="ProtNLM"/>
    </source>
</evidence>
<evidence type="ECO:0000313" key="2">
    <source>
        <dbReference type="Proteomes" id="UP000010482"/>
    </source>
</evidence>
<protein>
    <recommendedName>
        <fullName evidence="3">DUF2555 domain-containing protein</fullName>
    </recommendedName>
</protein>
<dbReference type="HOGENOM" id="CLU_186686_1_0_3"/>
<name>K9YUG9_DACS8</name>